<dbReference type="InterPro" id="IPR003718">
    <property type="entry name" value="OsmC/Ohr_fam"/>
</dbReference>
<name>A0A369USB2_9GAMM</name>
<dbReference type="EMBL" id="QQAH01000001">
    <property type="protein sequence ID" value="RDD83642.1"/>
    <property type="molecule type" value="Genomic_DNA"/>
</dbReference>
<dbReference type="AlphaFoldDB" id="A0A369USB2"/>
<reference evidence="1 2" key="1">
    <citation type="submission" date="2018-07" db="EMBL/GenBank/DDBJ databases">
        <title>Dyella tabacisoli L4-6T, whole genome shotgun sequence.</title>
        <authorList>
            <person name="Zhou X.-K."/>
            <person name="Li W.-J."/>
            <person name="Duan Y.-Q."/>
        </authorList>
    </citation>
    <scope>NUCLEOTIDE SEQUENCE [LARGE SCALE GENOMIC DNA]</scope>
    <source>
        <strain evidence="1 2">L4-6</strain>
    </source>
</reference>
<dbReference type="Gene3D" id="3.30.300.20">
    <property type="match status" value="1"/>
</dbReference>
<dbReference type="SUPFAM" id="SSF82784">
    <property type="entry name" value="OsmC-like"/>
    <property type="match status" value="1"/>
</dbReference>
<dbReference type="Pfam" id="PF02566">
    <property type="entry name" value="OsmC"/>
    <property type="match status" value="1"/>
</dbReference>
<evidence type="ECO:0000313" key="2">
    <source>
        <dbReference type="Proteomes" id="UP000253782"/>
    </source>
</evidence>
<gene>
    <name evidence="1" type="ORF">DVJ77_03450</name>
</gene>
<dbReference type="OrthoDB" id="9795405at2"/>
<sequence>MTTEQHSYAVDVAWTGNRGTGTRSYQGYGREHEIRIAGKPTIAGSSDAAFRGDASKHNPEDLMVAALSSCHMLWYLHLAAVAGVVVTAYVDAAVGTLVINDQGGQLSEVVLRPVVTVTAASDTAKAVAVHEDAHHACFLARSVNFPVRCEPRIVVESV</sequence>
<protein>
    <submittedName>
        <fullName evidence="1">OsmC family peroxiredoxin</fullName>
    </submittedName>
</protein>
<dbReference type="InterPro" id="IPR015946">
    <property type="entry name" value="KH_dom-like_a/b"/>
</dbReference>
<accession>A0A369USB2</accession>
<dbReference type="RefSeq" id="WP_114844033.1">
    <property type="nucleotide sequence ID" value="NZ_JBHSPE010000001.1"/>
</dbReference>
<evidence type="ECO:0000313" key="1">
    <source>
        <dbReference type="EMBL" id="RDD83642.1"/>
    </source>
</evidence>
<dbReference type="PANTHER" id="PTHR42830:SF2">
    <property type="entry name" value="OSMC_OHR FAMILY PROTEIN"/>
    <property type="match status" value="1"/>
</dbReference>
<comment type="caution">
    <text evidence="1">The sequence shown here is derived from an EMBL/GenBank/DDBJ whole genome shotgun (WGS) entry which is preliminary data.</text>
</comment>
<dbReference type="Proteomes" id="UP000253782">
    <property type="component" value="Unassembled WGS sequence"/>
</dbReference>
<dbReference type="PANTHER" id="PTHR42830">
    <property type="entry name" value="OSMOTICALLY INDUCIBLE FAMILY PROTEIN"/>
    <property type="match status" value="1"/>
</dbReference>
<dbReference type="InterPro" id="IPR052707">
    <property type="entry name" value="OsmC_Ohr_Peroxiredoxin"/>
</dbReference>
<keyword evidence="2" id="KW-1185">Reference proteome</keyword>
<dbReference type="InterPro" id="IPR036102">
    <property type="entry name" value="OsmC/Ohrsf"/>
</dbReference>
<proteinExistence type="predicted"/>
<organism evidence="1 2">
    <name type="scientific">Dyella tabacisoli</name>
    <dbReference type="NCBI Taxonomy" id="2282381"/>
    <lineage>
        <taxon>Bacteria</taxon>
        <taxon>Pseudomonadati</taxon>
        <taxon>Pseudomonadota</taxon>
        <taxon>Gammaproteobacteria</taxon>
        <taxon>Lysobacterales</taxon>
        <taxon>Rhodanobacteraceae</taxon>
        <taxon>Dyella</taxon>
    </lineage>
</organism>